<dbReference type="Gene3D" id="2.60.40.760">
    <property type="entry name" value="Expansin, cellulose-binding-like domain"/>
    <property type="match status" value="1"/>
</dbReference>
<dbReference type="SUPFAM" id="SSF49590">
    <property type="entry name" value="PHL pollen allergen"/>
    <property type="match status" value="1"/>
</dbReference>
<dbReference type="eggNOG" id="ENOG502SCPM">
    <property type="taxonomic scope" value="Eukaryota"/>
</dbReference>
<keyword evidence="3" id="KW-1015">Disulfide bond</keyword>
<comment type="similarity">
    <text evidence="1">Belongs to the expansin family. Expansin A subfamily.</text>
</comment>
<dbReference type="OrthoDB" id="406505at2759"/>
<dbReference type="PANTHER" id="PTHR31836:SF21">
    <property type="entry name" value="EXPANSIN-LIKE PROTEIN 7"/>
    <property type="match status" value="1"/>
</dbReference>
<keyword evidence="2 4" id="KW-0732">Signal</keyword>
<dbReference type="InterPro" id="IPR036749">
    <property type="entry name" value="Expansin_CBD_sf"/>
</dbReference>
<dbReference type="SUPFAM" id="SSF50685">
    <property type="entry name" value="Barwin-like endoglucanases"/>
    <property type="match status" value="1"/>
</dbReference>
<evidence type="ECO:0000259" key="5">
    <source>
        <dbReference type="PROSITE" id="PS50842"/>
    </source>
</evidence>
<dbReference type="AlphaFoldDB" id="B0EN34"/>
<dbReference type="InterPro" id="IPR051477">
    <property type="entry name" value="Expansin_CellWall"/>
</dbReference>
<proteinExistence type="inferred from homology"/>
<dbReference type="Gene3D" id="2.60.120.430">
    <property type="entry name" value="Galactose-binding lectin"/>
    <property type="match status" value="1"/>
</dbReference>
<evidence type="ECO:0000256" key="4">
    <source>
        <dbReference type="SAM" id="SignalP"/>
    </source>
</evidence>
<name>B0EN34_ENTDS</name>
<dbReference type="Gene3D" id="2.40.40.10">
    <property type="entry name" value="RlpA-like domain"/>
    <property type="match status" value="1"/>
</dbReference>
<sequence>MNPLIFLLLIFISNALIPLSTCFEGTSTYYTSYTENGACSFGSISTTINKGYIYAGALNEAMYNDAIQCGICYEIVGPKGVIRIRVVDMCPANDENPKCKGESIAFDIAENGFSLIGEKSNGGANITFRMVACDIDENIKIVSSKGVSNSWYNFVVKDHIIGLKEVKITLDNNTFYECKRSKSNTWTFTSSNLLTTPFTIEMTSINDDKVYAIINDFTSEKEYQAFSNFKIPSDTFFDIKNLQKHNKNDDSEECCSMVDEYSVIYDDKFEGTWIENSNSLNSLDLKYDNDCYEGSYCVKTNMKQYGAFHFYAQYPASLQQYSSFKFFIKTKKECKECITVLCGDKKKIISITQADDWVEEIINFEELGYTSDTISSLSIQNNQQDTTYFFDSLSLIKNQKAPSTAKCFDENVVPNSTASVYMLFVAIILINLL</sequence>
<dbReference type="InterPro" id="IPR036908">
    <property type="entry name" value="RlpA-like_sf"/>
</dbReference>
<dbReference type="EMBL" id="DS550052">
    <property type="protein sequence ID" value="EDR24059.1"/>
    <property type="molecule type" value="Genomic_DNA"/>
</dbReference>
<accession>B0EN34</accession>
<feature type="domain" description="Expansin-like EG45" evidence="5">
    <location>
        <begin position="36"/>
        <end position="138"/>
    </location>
</feature>
<evidence type="ECO:0000313" key="7">
    <source>
        <dbReference type="Proteomes" id="UP000008076"/>
    </source>
</evidence>
<feature type="chain" id="PRO_5002750025" description="Expansin-like EG45 domain-containing protein" evidence="4">
    <location>
        <begin position="23"/>
        <end position="433"/>
    </location>
</feature>
<dbReference type="PANTHER" id="PTHR31836">
    <property type="match status" value="1"/>
</dbReference>
<dbReference type="GeneID" id="5884687"/>
<evidence type="ECO:0000256" key="2">
    <source>
        <dbReference type="ARBA" id="ARBA00022729"/>
    </source>
</evidence>
<dbReference type="RefSeq" id="XP_001739557.1">
    <property type="nucleotide sequence ID" value="XM_001739505.1"/>
</dbReference>
<reference evidence="7" key="1">
    <citation type="submission" date="2007-12" db="EMBL/GenBank/DDBJ databases">
        <title>Annotation of Entamoeba dispar SAW760.</title>
        <authorList>
            <person name="Lorenzi H."/>
            <person name="Inman J."/>
            <person name="Schobel S."/>
            <person name="Amedeo P."/>
            <person name="Caler E."/>
        </authorList>
    </citation>
    <scope>NUCLEOTIDE SEQUENCE [LARGE SCALE GENOMIC DNA]</scope>
    <source>
        <strain evidence="7">ATCC PRA-260 / SAW760</strain>
    </source>
</reference>
<dbReference type="VEuPathDB" id="AmoebaDB:EDI_035170"/>
<dbReference type="Proteomes" id="UP000008076">
    <property type="component" value="Unassembled WGS sequence"/>
</dbReference>
<evidence type="ECO:0000256" key="3">
    <source>
        <dbReference type="ARBA" id="ARBA00023157"/>
    </source>
</evidence>
<keyword evidence="7" id="KW-1185">Reference proteome</keyword>
<dbReference type="PROSITE" id="PS50842">
    <property type="entry name" value="EXPANSIN_EG45"/>
    <property type="match status" value="1"/>
</dbReference>
<gene>
    <name evidence="6" type="ORF">EDI_035170</name>
</gene>
<dbReference type="OMA" id="CPANDEN"/>
<dbReference type="KEGG" id="edi:EDI_035170"/>
<feature type="signal peptide" evidence="4">
    <location>
        <begin position="1"/>
        <end position="22"/>
    </location>
</feature>
<evidence type="ECO:0000313" key="6">
    <source>
        <dbReference type="EMBL" id="EDR24059.1"/>
    </source>
</evidence>
<protein>
    <recommendedName>
        <fullName evidence="5">Expansin-like EG45 domain-containing protein</fullName>
    </recommendedName>
</protein>
<dbReference type="InterPro" id="IPR007112">
    <property type="entry name" value="Expansin/allergen_DPBB_dom"/>
</dbReference>
<dbReference type="CDD" id="cd22271">
    <property type="entry name" value="DPBB_EXP_N-like"/>
    <property type="match status" value="1"/>
</dbReference>
<evidence type="ECO:0000256" key="1">
    <source>
        <dbReference type="ARBA" id="ARBA00005392"/>
    </source>
</evidence>
<organism evidence="7">
    <name type="scientific">Entamoeba dispar (strain ATCC PRA-260 / SAW760)</name>
    <dbReference type="NCBI Taxonomy" id="370354"/>
    <lineage>
        <taxon>Eukaryota</taxon>
        <taxon>Amoebozoa</taxon>
        <taxon>Evosea</taxon>
        <taxon>Archamoebae</taxon>
        <taxon>Mastigamoebida</taxon>
        <taxon>Entamoebidae</taxon>
        <taxon>Entamoeba</taxon>
    </lineage>
</organism>